<gene>
    <name evidence="7" type="ORF">PHPALM_15697</name>
</gene>
<sequence>MRALVKGAVNDVRTRILLDTGANVSVISANYAKQLRLREVPDHSRSLEVRGINPGVLETRLRALVKITLGWERVYEFEMWIMNHSAGVDVVLGTDFMIPAGVRLDLRTSAPGYVRLRSNKYKEWQILAYAESRDETLFERERELYECWLAEQPPAVERREYLTPRNILTRDAEDSGPVDGSQVYCAEDMTQATDTTGRECGRRDDSLAFRAVADASDGVAVERIPTEELEHTIPVSESDDRVFEQAQGKSSTHATATDDAACTESSNGMTSENIDTSVQIPDEPDDRAIHTPCPTEDPECTLNATYVSVIHEIAAGVVSGRDAEKNDVSEHLANDIELTDYAQELAFLPDLTEITVTALDYTGPNVQNKDLDVGQQQKLGDVLKRHEKIMISSGNALPPPAYGVVCDIDVQGHVPIKQRARRTPLRFLGKLYELLKGLLRAGLITFSDSPWASPIVIVLKKNGVDIRLCIDYKMVNAITAIMEYAMPLVDDLLTDMEAYLWFCSLDAASGFWAIMMTQRARKISAFVCALGHFEWLRIPFGLKNAPMIYQRMIDNALWGFVQPKGGVAIRESYHSEASPRARTKFEADRESSTVMDAVSLLVDSPTGDMFANGESDESSLVPVFDRRSFVDDICFGNETVSFTKSIFVQSKVDFLSHAVSSVGIRADPKKIKAVTEVPFPTSKKGMQSFLGALNCYSRFIQNFAVYGAALYQLKDADFAPGGDLTVAKRSFAALQQKVMDAPILQHFDRDKEVHVMLFANEWALSSTLMQEHDGKLHPIRFCGRVLKDAEMNYHPAEKEVLALLLLLKVCYTQLAGRTIHVYTRFSTLAKTLFGRTTQFAVMISSKQG</sequence>
<dbReference type="Gene3D" id="2.40.70.10">
    <property type="entry name" value="Acid Proteases"/>
    <property type="match status" value="1"/>
</dbReference>
<accession>A0A2P4XRI9</accession>
<dbReference type="CDD" id="cd01647">
    <property type="entry name" value="RT_LTR"/>
    <property type="match status" value="1"/>
</dbReference>
<feature type="compositionally biased region" description="Low complexity" evidence="5">
    <location>
        <begin position="250"/>
        <end position="266"/>
    </location>
</feature>
<dbReference type="SUPFAM" id="SSF56672">
    <property type="entry name" value="DNA/RNA polymerases"/>
    <property type="match status" value="1"/>
</dbReference>
<dbReference type="SUPFAM" id="SSF50630">
    <property type="entry name" value="Acid proteases"/>
    <property type="match status" value="1"/>
</dbReference>
<dbReference type="Pfam" id="PF17919">
    <property type="entry name" value="RT_RNaseH_2"/>
    <property type="match status" value="1"/>
</dbReference>
<reference evidence="7 8" key="1">
    <citation type="journal article" date="2017" name="Genome Biol. Evol.">
        <title>Phytophthora megakarya and P. palmivora, closely related causal agents of cacao black pod rot, underwent increases in genome sizes and gene numbers by different mechanisms.</title>
        <authorList>
            <person name="Ali S.S."/>
            <person name="Shao J."/>
            <person name="Lary D.J."/>
            <person name="Kronmiller B."/>
            <person name="Shen D."/>
            <person name="Strem M.D."/>
            <person name="Amoako-Attah I."/>
            <person name="Akrofi A.Y."/>
            <person name="Begoude B.A."/>
            <person name="Ten Hoopen G.M."/>
            <person name="Coulibaly K."/>
            <person name="Kebe B.I."/>
            <person name="Melnick R.L."/>
            <person name="Guiltinan M.J."/>
            <person name="Tyler B.M."/>
            <person name="Meinhardt L.W."/>
            <person name="Bailey B.A."/>
        </authorList>
    </citation>
    <scope>NUCLEOTIDE SEQUENCE [LARGE SCALE GENOMIC DNA]</scope>
    <source>
        <strain evidence="8">sbr112.9</strain>
    </source>
</reference>
<dbReference type="Proteomes" id="UP000237271">
    <property type="component" value="Unassembled WGS sequence"/>
</dbReference>
<dbReference type="AlphaFoldDB" id="A0A2P4XRI9"/>
<dbReference type="GO" id="GO:0015074">
    <property type="term" value="P:DNA integration"/>
    <property type="evidence" value="ECO:0007669"/>
    <property type="project" value="UniProtKB-KW"/>
</dbReference>
<feature type="domain" description="Peptidase A2" evidence="6">
    <location>
        <begin position="14"/>
        <end position="53"/>
    </location>
</feature>
<proteinExistence type="predicted"/>
<protein>
    <submittedName>
        <fullName evidence="7">Reverse transcriptase</fullName>
    </submittedName>
</protein>
<dbReference type="PANTHER" id="PTHR33064:SF37">
    <property type="entry name" value="RIBONUCLEASE H"/>
    <property type="match status" value="1"/>
</dbReference>
<evidence type="ECO:0000256" key="5">
    <source>
        <dbReference type="SAM" id="MobiDB-lite"/>
    </source>
</evidence>
<dbReference type="GO" id="GO:0004190">
    <property type="term" value="F:aspartic-type endopeptidase activity"/>
    <property type="evidence" value="ECO:0007669"/>
    <property type="project" value="InterPro"/>
</dbReference>
<dbReference type="PROSITE" id="PS00141">
    <property type="entry name" value="ASP_PROTEASE"/>
    <property type="match status" value="1"/>
</dbReference>
<dbReference type="InterPro" id="IPR041577">
    <property type="entry name" value="RT_RNaseH_2"/>
</dbReference>
<dbReference type="PROSITE" id="PS50175">
    <property type="entry name" value="ASP_PROT_RETROV"/>
    <property type="match status" value="1"/>
</dbReference>
<keyword evidence="1" id="KW-0378">Hydrolase</keyword>
<dbReference type="EMBL" id="NCKW01008355">
    <property type="protein sequence ID" value="POM68176.1"/>
    <property type="molecule type" value="Genomic_DNA"/>
</dbReference>
<organism evidence="7 8">
    <name type="scientific">Phytophthora palmivora</name>
    <dbReference type="NCBI Taxonomy" id="4796"/>
    <lineage>
        <taxon>Eukaryota</taxon>
        <taxon>Sar</taxon>
        <taxon>Stramenopiles</taxon>
        <taxon>Oomycota</taxon>
        <taxon>Peronosporomycetes</taxon>
        <taxon>Peronosporales</taxon>
        <taxon>Peronosporaceae</taxon>
        <taxon>Phytophthora</taxon>
    </lineage>
</organism>
<dbReference type="CDD" id="cd00303">
    <property type="entry name" value="retropepsin_like"/>
    <property type="match status" value="1"/>
</dbReference>
<dbReference type="InterPro" id="IPR001969">
    <property type="entry name" value="Aspartic_peptidase_AS"/>
</dbReference>
<dbReference type="InterPro" id="IPR001995">
    <property type="entry name" value="Peptidase_A2_cat"/>
</dbReference>
<dbReference type="Pfam" id="PF00078">
    <property type="entry name" value="RVT_1"/>
    <property type="match status" value="1"/>
</dbReference>
<evidence type="ECO:0000256" key="1">
    <source>
        <dbReference type="ARBA" id="ARBA00022801"/>
    </source>
</evidence>
<evidence type="ECO:0000256" key="4">
    <source>
        <dbReference type="ARBA" id="ARBA00022908"/>
    </source>
</evidence>
<keyword evidence="7" id="KW-0808">Transferase</keyword>
<keyword evidence="7" id="KW-0548">Nucleotidyltransferase</keyword>
<dbReference type="InterPro" id="IPR021109">
    <property type="entry name" value="Peptidase_aspartic_dom_sf"/>
</dbReference>
<dbReference type="Gene3D" id="3.10.10.10">
    <property type="entry name" value="HIV Type 1 Reverse Transcriptase, subunit A, domain 1"/>
    <property type="match status" value="1"/>
</dbReference>
<dbReference type="GO" id="GO:0006508">
    <property type="term" value="P:proteolysis"/>
    <property type="evidence" value="ECO:0007669"/>
    <property type="project" value="InterPro"/>
</dbReference>
<dbReference type="PANTHER" id="PTHR33064">
    <property type="entry name" value="POL PROTEIN"/>
    <property type="match status" value="1"/>
</dbReference>
<evidence type="ECO:0000313" key="8">
    <source>
        <dbReference type="Proteomes" id="UP000237271"/>
    </source>
</evidence>
<dbReference type="InterPro" id="IPR043128">
    <property type="entry name" value="Rev_trsase/Diguanyl_cyclase"/>
</dbReference>
<keyword evidence="7" id="KW-0695">RNA-directed DNA polymerase</keyword>
<keyword evidence="3" id="KW-0694">RNA-binding</keyword>
<dbReference type="Pfam" id="PF13650">
    <property type="entry name" value="Asp_protease_2"/>
    <property type="match status" value="1"/>
</dbReference>
<evidence type="ECO:0000259" key="6">
    <source>
        <dbReference type="PROSITE" id="PS50175"/>
    </source>
</evidence>
<feature type="region of interest" description="Disordered" evidence="5">
    <location>
        <begin position="245"/>
        <end position="275"/>
    </location>
</feature>
<evidence type="ECO:0000313" key="7">
    <source>
        <dbReference type="EMBL" id="POM68176.1"/>
    </source>
</evidence>
<dbReference type="InterPro" id="IPR043502">
    <property type="entry name" value="DNA/RNA_pol_sf"/>
</dbReference>
<keyword evidence="4" id="KW-0229">DNA integration</keyword>
<keyword evidence="2" id="KW-0460">Magnesium</keyword>
<dbReference type="OrthoDB" id="41323at2759"/>
<dbReference type="GO" id="GO:0003964">
    <property type="term" value="F:RNA-directed DNA polymerase activity"/>
    <property type="evidence" value="ECO:0007669"/>
    <property type="project" value="UniProtKB-KW"/>
</dbReference>
<dbReference type="Gene3D" id="3.30.70.270">
    <property type="match status" value="2"/>
</dbReference>
<evidence type="ECO:0000256" key="3">
    <source>
        <dbReference type="ARBA" id="ARBA00022884"/>
    </source>
</evidence>
<dbReference type="InterPro" id="IPR051320">
    <property type="entry name" value="Viral_Replic_Matur_Polypro"/>
</dbReference>
<evidence type="ECO:0000256" key="2">
    <source>
        <dbReference type="ARBA" id="ARBA00022842"/>
    </source>
</evidence>
<dbReference type="GO" id="GO:0003723">
    <property type="term" value="F:RNA binding"/>
    <property type="evidence" value="ECO:0007669"/>
    <property type="project" value="UniProtKB-KW"/>
</dbReference>
<name>A0A2P4XRI9_9STRA</name>
<keyword evidence="8" id="KW-1185">Reference proteome</keyword>
<dbReference type="InterPro" id="IPR000477">
    <property type="entry name" value="RT_dom"/>
</dbReference>
<comment type="caution">
    <text evidence="7">The sequence shown here is derived from an EMBL/GenBank/DDBJ whole genome shotgun (WGS) entry which is preliminary data.</text>
</comment>